<sequence length="88" mass="9755">MKRVSYLVTYLLIVQHCFSQAPDLSYVKTAMDKAMGQYFKPNAPGGSIFIEFQGNTIYQASFGLSDLKRNISFSDNTVANVGSVSKTF</sequence>
<organism evidence="2 3">
    <name type="scientific">Streptomyces brasiliscabiei</name>
    <dbReference type="NCBI Taxonomy" id="2736302"/>
    <lineage>
        <taxon>Bacteria</taxon>
        <taxon>Bacillati</taxon>
        <taxon>Actinomycetota</taxon>
        <taxon>Actinomycetes</taxon>
        <taxon>Kitasatosporales</taxon>
        <taxon>Streptomycetaceae</taxon>
        <taxon>Streptomyces</taxon>
    </lineage>
</organism>
<comment type="caution">
    <text evidence="2">The sequence shown here is derived from an EMBL/GenBank/DDBJ whole genome shotgun (WGS) entry which is preliminary data.</text>
</comment>
<feature type="non-terminal residue" evidence="2">
    <location>
        <position position="1"/>
    </location>
</feature>
<keyword evidence="1" id="KW-0732">Signal</keyword>
<feature type="signal peptide" evidence="1">
    <location>
        <begin position="1"/>
        <end position="21"/>
    </location>
</feature>
<protein>
    <recommendedName>
        <fullName evidence="4">Beta-lactamase-related domain-containing protein</fullName>
    </recommendedName>
</protein>
<evidence type="ECO:0008006" key="4">
    <source>
        <dbReference type="Google" id="ProtNLM"/>
    </source>
</evidence>
<proteinExistence type="predicted"/>
<dbReference type="Gene3D" id="3.40.710.10">
    <property type="entry name" value="DD-peptidase/beta-lactamase superfamily"/>
    <property type="match status" value="1"/>
</dbReference>
<gene>
    <name evidence="2" type="ORF">WB403_50195</name>
</gene>
<evidence type="ECO:0000313" key="3">
    <source>
        <dbReference type="Proteomes" id="UP001365781"/>
    </source>
</evidence>
<feature type="chain" id="PRO_5046945756" description="Beta-lactamase-related domain-containing protein" evidence="1">
    <location>
        <begin position="22"/>
        <end position="88"/>
    </location>
</feature>
<reference evidence="2 3" key="1">
    <citation type="submission" date="2024-03" db="EMBL/GenBank/DDBJ databases">
        <title>First Report of Pectobacterium brasiliscabiei causing potato scab in china.</title>
        <authorList>
            <person name="Handique U."/>
        </authorList>
    </citation>
    <scope>NUCLEOTIDE SEQUENCE [LARGE SCALE GENOMIC DNA]</scope>
    <source>
        <strain evidence="2 3">ZRIMU1503</strain>
    </source>
</reference>
<feature type="non-terminal residue" evidence="2">
    <location>
        <position position="88"/>
    </location>
</feature>
<evidence type="ECO:0000256" key="1">
    <source>
        <dbReference type="SAM" id="SignalP"/>
    </source>
</evidence>
<dbReference type="InterPro" id="IPR012338">
    <property type="entry name" value="Beta-lactam/transpept-like"/>
</dbReference>
<dbReference type="EMBL" id="JBBAYM010000432">
    <property type="protein sequence ID" value="MEI5617284.1"/>
    <property type="molecule type" value="Genomic_DNA"/>
</dbReference>
<evidence type="ECO:0000313" key="2">
    <source>
        <dbReference type="EMBL" id="MEI5617284.1"/>
    </source>
</evidence>
<keyword evidence="3" id="KW-1185">Reference proteome</keyword>
<accession>A0ABU8GW92</accession>
<dbReference type="SUPFAM" id="SSF56601">
    <property type="entry name" value="beta-lactamase/transpeptidase-like"/>
    <property type="match status" value="1"/>
</dbReference>
<dbReference type="Proteomes" id="UP001365781">
    <property type="component" value="Unassembled WGS sequence"/>
</dbReference>
<name>A0ABU8GW92_9ACTN</name>